<evidence type="ECO:0000313" key="2">
    <source>
        <dbReference type="Proteomes" id="UP001386955"/>
    </source>
</evidence>
<sequence>MSHQTKLWLLSHNLHQRSAEVVLNVGVLRVSDYVRCTMQCSDKVGKKHCNCKFCLMITRNLRFVKILFIREIKNPKDMRFD</sequence>
<keyword evidence="2" id="KW-1185">Reference proteome</keyword>
<comment type="caution">
    <text evidence="1">The sequence shown here is derived from an EMBL/GenBank/DDBJ whole genome shotgun (WGS) entry which is preliminary data.</text>
</comment>
<reference evidence="1 2" key="1">
    <citation type="submission" date="2024-01" db="EMBL/GenBank/DDBJ databases">
        <title>The genomes of 5 underutilized Papilionoideae crops provide insights into root nodulation and disease resistanc.</title>
        <authorList>
            <person name="Jiang F."/>
        </authorList>
    </citation>
    <scope>NUCLEOTIDE SEQUENCE [LARGE SCALE GENOMIC DNA]</scope>
    <source>
        <strain evidence="1">DUOXIRENSHENG_FW03</strain>
        <tissue evidence="1">Leaves</tissue>
    </source>
</reference>
<dbReference type="AlphaFoldDB" id="A0AAN9X657"/>
<dbReference type="Proteomes" id="UP001386955">
    <property type="component" value="Unassembled WGS sequence"/>
</dbReference>
<gene>
    <name evidence="1" type="ORF">VNO78_30957</name>
</gene>
<dbReference type="EMBL" id="JAYMYS010000008">
    <property type="protein sequence ID" value="KAK7385243.1"/>
    <property type="molecule type" value="Genomic_DNA"/>
</dbReference>
<name>A0AAN9X657_PSOTE</name>
<proteinExistence type="predicted"/>
<organism evidence="1 2">
    <name type="scientific">Psophocarpus tetragonolobus</name>
    <name type="common">Winged bean</name>
    <name type="synonym">Dolichos tetragonolobus</name>
    <dbReference type="NCBI Taxonomy" id="3891"/>
    <lineage>
        <taxon>Eukaryota</taxon>
        <taxon>Viridiplantae</taxon>
        <taxon>Streptophyta</taxon>
        <taxon>Embryophyta</taxon>
        <taxon>Tracheophyta</taxon>
        <taxon>Spermatophyta</taxon>
        <taxon>Magnoliopsida</taxon>
        <taxon>eudicotyledons</taxon>
        <taxon>Gunneridae</taxon>
        <taxon>Pentapetalae</taxon>
        <taxon>rosids</taxon>
        <taxon>fabids</taxon>
        <taxon>Fabales</taxon>
        <taxon>Fabaceae</taxon>
        <taxon>Papilionoideae</taxon>
        <taxon>50 kb inversion clade</taxon>
        <taxon>NPAAA clade</taxon>
        <taxon>indigoferoid/millettioid clade</taxon>
        <taxon>Phaseoleae</taxon>
        <taxon>Psophocarpus</taxon>
    </lineage>
</organism>
<protein>
    <submittedName>
        <fullName evidence="1">Uncharacterized protein</fullName>
    </submittedName>
</protein>
<evidence type="ECO:0000313" key="1">
    <source>
        <dbReference type="EMBL" id="KAK7385243.1"/>
    </source>
</evidence>
<accession>A0AAN9X657</accession>